<gene>
    <name evidence="3" type="ORF">HXX76_001768</name>
</gene>
<protein>
    <recommendedName>
        <fullName evidence="5">F-box domain-containing protein</fullName>
    </recommendedName>
</protein>
<dbReference type="InterPro" id="IPR032675">
    <property type="entry name" value="LRR_dom_sf"/>
</dbReference>
<feature type="region of interest" description="Disordered" evidence="2">
    <location>
        <begin position="600"/>
        <end position="663"/>
    </location>
</feature>
<evidence type="ECO:0008006" key="5">
    <source>
        <dbReference type="Google" id="ProtNLM"/>
    </source>
</evidence>
<feature type="compositionally biased region" description="Low complexity" evidence="2">
    <location>
        <begin position="627"/>
        <end position="661"/>
    </location>
</feature>
<evidence type="ECO:0000256" key="2">
    <source>
        <dbReference type="SAM" id="MobiDB-lite"/>
    </source>
</evidence>
<evidence type="ECO:0000313" key="3">
    <source>
        <dbReference type="EMBL" id="KAG2443410.1"/>
    </source>
</evidence>
<keyword evidence="4" id="KW-1185">Reference proteome</keyword>
<sequence length="765" mass="81858">MPNSVRPRAPDQKATFGELPCEVLKIICQKLDPASVLAARSVGPALRDACSVAETELRVTMPMQVTAWSPAQLKAWERRIKGLALMLTEGRMKAHSLTLRMDGAEAWRDAEYMLPAQVEAAEAKLLELLLRELPGLGRNTASPIRAADVELPITLEVMIHLGMVFGPALESLRLTSLVPAPNNHASLLADAMPFRRLRKLDICVTAWDQLQYLNGLRELKDLNVRYKLWNIPELTSLSSLQQLETFGLEVQDDRARFQLDFLGPLVKNHQALRHVKASVILSRTAVGDAAPASLEFLEGCSLRRLDLDLRVPQDAARTVHAHFRDLHRTPWWCKLHVTIRADALTREASYDSSASATGPITGPRLGCAIPVGPAEPKERVERWSCLNLPVDEHPEDALTLHLRGYRRRLMVLPDLSAANLTRLTISDASLSAADFALLGECRCLQHLWLRFSYLSDRDAAAAAAGGAGSNPVAADPATSTSAHCRAIVAAAQQPWPLDFVPGRTARASDAPDGPAAGTRARKSLGSTGTGGVAVAAGGSAGGAAGPAAAAPVRRRSSSAVAAAGGQDCSDSVAPYVLRPLLQLRMLESLEVVEELAPAQPLLPSLPPEQPASRGRPLRAGGPATTVAAQRPLPASAAAAGGSRQQPQQPATAAAAAQPPQARHMPLSRAGLRHFLSQLNKMDELRGQGGALSLTLLSEEAALPDCPCAGRQCLNGEGRRRRRPPPLEPEAVLGLLSAVGCCRVVLGQQVVTGPDWRRPSAWPVVE</sequence>
<dbReference type="SUPFAM" id="SSF52047">
    <property type="entry name" value="RNI-like"/>
    <property type="match status" value="1"/>
</dbReference>
<evidence type="ECO:0000313" key="4">
    <source>
        <dbReference type="Proteomes" id="UP000650467"/>
    </source>
</evidence>
<comment type="subcellular location">
    <subcellularLocation>
        <location evidence="1">Cytoplasm</location>
        <location evidence="1">Cytoskeleton</location>
        <location evidence="1">Cilium axoneme</location>
    </subcellularLocation>
</comment>
<name>A0A835W8D0_CHLIN</name>
<reference evidence="3" key="1">
    <citation type="journal article" date="2020" name="bioRxiv">
        <title>Comparative genomics of Chlamydomonas.</title>
        <authorList>
            <person name="Craig R.J."/>
            <person name="Hasan A.R."/>
            <person name="Ness R.W."/>
            <person name="Keightley P.D."/>
        </authorList>
    </citation>
    <scope>NUCLEOTIDE SEQUENCE</scope>
    <source>
        <strain evidence="3">SAG 7.73</strain>
    </source>
</reference>
<dbReference type="GO" id="GO:0005930">
    <property type="term" value="C:axoneme"/>
    <property type="evidence" value="ECO:0007669"/>
    <property type="project" value="UniProtKB-SubCell"/>
</dbReference>
<dbReference type="Proteomes" id="UP000650467">
    <property type="component" value="Unassembled WGS sequence"/>
</dbReference>
<dbReference type="Gene3D" id="3.80.10.10">
    <property type="entry name" value="Ribonuclease Inhibitor"/>
    <property type="match status" value="1"/>
</dbReference>
<comment type="caution">
    <text evidence="3">The sequence shown here is derived from an EMBL/GenBank/DDBJ whole genome shotgun (WGS) entry which is preliminary data.</text>
</comment>
<feature type="region of interest" description="Disordered" evidence="2">
    <location>
        <begin position="500"/>
        <end position="530"/>
    </location>
</feature>
<dbReference type="EMBL" id="JAEHOC010000003">
    <property type="protein sequence ID" value="KAG2443410.1"/>
    <property type="molecule type" value="Genomic_DNA"/>
</dbReference>
<proteinExistence type="predicted"/>
<accession>A0A835W8D0</accession>
<dbReference type="AlphaFoldDB" id="A0A835W8D0"/>
<organism evidence="3 4">
    <name type="scientific">Chlamydomonas incerta</name>
    <dbReference type="NCBI Taxonomy" id="51695"/>
    <lineage>
        <taxon>Eukaryota</taxon>
        <taxon>Viridiplantae</taxon>
        <taxon>Chlorophyta</taxon>
        <taxon>core chlorophytes</taxon>
        <taxon>Chlorophyceae</taxon>
        <taxon>CS clade</taxon>
        <taxon>Chlamydomonadales</taxon>
        <taxon>Chlamydomonadaceae</taxon>
        <taxon>Chlamydomonas</taxon>
    </lineage>
</organism>
<dbReference type="OrthoDB" id="529432at2759"/>
<evidence type="ECO:0000256" key="1">
    <source>
        <dbReference type="ARBA" id="ARBA00004430"/>
    </source>
</evidence>